<organism evidence="1 2">
    <name type="scientific">Nocardia pulmonis</name>
    <dbReference type="NCBI Taxonomy" id="2951408"/>
    <lineage>
        <taxon>Bacteria</taxon>
        <taxon>Bacillati</taxon>
        <taxon>Actinomycetota</taxon>
        <taxon>Actinomycetes</taxon>
        <taxon>Mycobacteriales</taxon>
        <taxon>Nocardiaceae</taxon>
        <taxon>Nocardia</taxon>
    </lineage>
</organism>
<dbReference type="AlphaFoldDB" id="A0A9X2E172"/>
<sequence>MGLFTRTFSHKKWVDAVDRVTAGGDNGFNVRFQALEVDLDNIAAAFDTVASGLERQATINLVPGLTQSGTNGWVHGLGTASKAPSKGDAAGLQPVALPARGTIKTFRVLGQNTGNGTLKIELIRQEFTTSSQVSVVTITAPKTTSSQVFDLPRAPVAGTEGLDQKYSYFVSATLSGADPADVVALYGFQLICLTS</sequence>
<evidence type="ECO:0000313" key="1">
    <source>
        <dbReference type="EMBL" id="MCM6771964.1"/>
    </source>
</evidence>
<comment type="caution">
    <text evidence="1">The sequence shown here is derived from an EMBL/GenBank/DDBJ whole genome shotgun (WGS) entry which is preliminary data.</text>
</comment>
<protein>
    <submittedName>
        <fullName evidence="1">Uncharacterized protein</fullName>
    </submittedName>
</protein>
<proteinExistence type="predicted"/>
<keyword evidence="2" id="KW-1185">Reference proteome</keyword>
<gene>
    <name evidence="1" type="ORF">NDR86_00585</name>
</gene>
<reference evidence="1" key="1">
    <citation type="submission" date="2022-06" db="EMBL/GenBank/DDBJ databases">
        <title>Novel species in genus nocardia.</title>
        <authorList>
            <person name="Li F."/>
        </authorList>
    </citation>
    <scope>NUCLEOTIDE SEQUENCE</scope>
    <source>
        <strain evidence="1">CDC141</strain>
    </source>
</reference>
<evidence type="ECO:0000313" key="2">
    <source>
        <dbReference type="Proteomes" id="UP001139157"/>
    </source>
</evidence>
<dbReference type="RefSeq" id="WP_251908845.1">
    <property type="nucleotide sequence ID" value="NZ_JAMRXG010000001.1"/>
</dbReference>
<accession>A0A9X2E172</accession>
<name>A0A9X2E172_9NOCA</name>
<dbReference type="EMBL" id="JAMRXG010000001">
    <property type="protein sequence ID" value="MCM6771964.1"/>
    <property type="molecule type" value="Genomic_DNA"/>
</dbReference>
<dbReference type="Proteomes" id="UP001139157">
    <property type="component" value="Unassembled WGS sequence"/>
</dbReference>